<feature type="compositionally biased region" description="Basic residues" evidence="1">
    <location>
        <begin position="258"/>
        <end position="268"/>
    </location>
</feature>
<dbReference type="EMBL" id="CAKOGP040000446">
    <property type="protein sequence ID" value="CAJ1935164.1"/>
    <property type="molecule type" value="Genomic_DNA"/>
</dbReference>
<name>A0AAD2FJA0_9STRA</name>
<dbReference type="AlphaFoldDB" id="A0AAD2FJA0"/>
<feature type="domain" description="PDZ" evidence="2">
    <location>
        <begin position="98"/>
        <end position="165"/>
    </location>
</feature>
<evidence type="ECO:0000256" key="1">
    <source>
        <dbReference type="SAM" id="MobiDB-lite"/>
    </source>
</evidence>
<proteinExistence type="predicted"/>
<dbReference type="Gene3D" id="2.30.42.10">
    <property type="match status" value="1"/>
</dbReference>
<dbReference type="InterPro" id="IPR036034">
    <property type="entry name" value="PDZ_sf"/>
</dbReference>
<reference evidence="3" key="1">
    <citation type="submission" date="2023-08" db="EMBL/GenBank/DDBJ databases">
        <authorList>
            <person name="Audoor S."/>
            <person name="Bilcke G."/>
        </authorList>
    </citation>
    <scope>NUCLEOTIDE SEQUENCE</scope>
</reference>
<accession>A0AAD2FJA0</accession>
<sequence>MTLRRVTILRKKDTKFGIIFCRKSPHSPLTIQSMLKDGVFYGQGFAPGMVVTEINAKRVQWETPVEAAMMLQNTPIGGFVSIVVEIFCAVGKRHSKYTPWGLYLVRPKESSGVIIAKVTGQFENTELRENMKIIEINGEPCPRRARDAFKILDETKHELQITAVNLHIVDVDENWPKPGVPETVTPNPETAPGNIACALDGYVSVFGCGFVAEGEGQNPKKQLRSMREMKSITFPLSAEYYKKTQGGAKSSPSQHAPVAKKPRKKPKNTRSFFEIWTQRWRDDSISETSLEEGPSEEDPDVVYEKTKKSIFKKLVPRLRKKTSISTSDSVALP</sequence>
<organism evidence="3 4">
    <name type="scientific">Cylindrotheca closterium</name>
    <dbReference type="NCBI Taxonomy" id="2856"/>
    <lineage>
        <taxon>Eukaryota</taxon>
        <taxon>Sar</taxon>
        <taxon>Stramenopiles</taxon>
        <taxon>Ochrophyta</taxon>
        <taxon>Bacillariophyta</taxon>
        <taxon>Bacillariophyceae</taxon>
        <taxon>Bacillariophycidae</taxon>
        <taxon>Bacillariales</taxon>
        <taxon>Bacillariaceae</taxon>
        <taxon>Cylindrotheca</taxon>
    </lineage>
</organism>
<gene>
    <name evidence="3" type="ORF">CYCCA115_LOCUS4501</name>
</gene>
<evidence type="ECO:0000259" key="2">
    <source>
        <dbReference type="SMART" id="SM00228"/>
    </source>
</evidence>
<feature type="region of interest" description="Disordered" evidence="1">
    <location>
        <begin position="244"/>
        <end position="268"/>
    </location>
</feature>
<dbReference type="InterPro" id="IPR001478">
    <property type="entry name" value="PDZ"/>
</dbReference>
<dbReference type="SMART" id="SM00228">
    <property type="entry name" value="PDZ"/>
    <property type="match status" value="2"/>
</dbReference>
<keyword evidence="4" id="KW-1185">Reference proteome</keyword>
<dbReference type="Proteomes" id="UP001295423">
    <property type="component" value="Unassembled WGS sequence"/>
</dbReference>
<comment type="caution">
    <text evidence="3">The sequence shown here is derived from an EMBL/GenBank/DDBJ whole genome shotgun (WGS) entry which is preliminary data.</text>
</comment>
<protein>
    <recommendedName>
        <fullName evidence="2">PDZ domain-containing protein</fullName>
    </recommendedName>
</protein>
<dbReference type="SUPFAM" id="SSF50156">
    <property type="entry name" value="PDZ domain-like"/>
    <property type="match status" value="1"/>
</dbReference>
<evidence type="ECO:0000313" key="3">
    <source>
        <dbReference type="EMBL" id="CAJ1935164.1"/>
    </source>
</evidence>
<feature type="domain" description="PDZ" evidence="2">
    <location>
        <begin position="14"/>
        <end position="88"/>
    </location>
</feature>
<evidence type="ECO:0000313" key="4">
    <source>
        <dbReference type="Proteomes" id="UP001295423"/>
    </source>
</evidence>